<evidence type="ECO:0000313" key="2">
    <source>
        <dbReference type="EMBL" id="RKL66568.1"/>
    </source>
</evidence>
<keyword evidence="3" id="KW-1185">Reference proteome</keyword>
<comment type="caution">
    <text evidence="2">The sequence shown here is derived from an EMBL/GenBank/DDBJ whole genome shotgun (WGS) entry which is preliminary data.</text>
</comment>
<name>A0A3A9K5C5_9BACI</name>
<proteinExistence type="predicted"/>
<dbReference type="AlphaFoldDB" id="A0A3A9K5C5"/>
<dbReference type="Proteomes" id="UP000281498">
    <property type="component" value="Unassembled WGS sequence"/>
</dbReference>
<dbReference type="EMBL" id="PDOE01000006">
    <property type="protein sequence ID" value="RKL66568.1"/>
    <property type="molecule type" value="Genomic_DNA"/>
</dbReference>
<reference evidence="2 3" key="1">
    <citation type="submission" date="2017-10" db="EMBL/GenBank/DDBJ databases">
        <title>Bacillus sp. nov., a halophilic bacterium isolated from a Keqin Lake.</title>
        <authorList>
            <person name="Wang H."/>
        </authorList>
    </citation>
    <scope>NUCLEOTIDE SEQUENCE [LARGE SCALE GENOMIC DNA]</scope>
    <source>
        <strain evidence="2 3">KCTC 13187</strain>
    </source>
</reference>
<protein>
    <submittedName>
        <fullName evidence="2">Uncharacterized protein</fullName>
    </submittedName>
</protein>
<evidence type="ECO:0000313" key="3">
    <source>
        <dbReference type="Proteomes" id="UP000281498"/>
    </source>
</evidence>
<sequence length="64" mass="7156">MLSNRGGESVPGGCFSKESPPSLVRVIGSESQLDNLFTWLVFICFFSARCNDIKTNFRSDNNHE</sequence>
<gene>
    <name evidence="2" type="ORF">CR203_14875</name>
</gene>
<accession>A0A3A9K5C5</accession>
<organism evidence="2 3">
    <name type="scientific">Salipaludibacillus neizhouensis</name>
    <dbReference type="NCBI Taxonomy" id="885475"/>
    <lineage>
        <taxon>Bacteria</taxon>
        <taxon>Bacillati</taxon>
        <taxon>Bacillota</taxon>
        <taxon>Bacilli</taxon>
        <taxon>Bacillales</taxon>
        <taxon>Bacillaceae</taxon>
    </lineage>
</organism>
<evidence type="ECO:0000256" key="1">
    <source>
        <dbReference type="SAM" id="MobiDB-lite"/>
    </source>
</evidence>
<feature type="region of interest" description="Disordered" evidence="1">
    <location>
        <begin position="1"/>
        <end position="20"/>
    </location>
</feature>